<comment type="caution">
    <text evidence="3">The sequence shown here is derived from an EMBL/GenBank/DDBJ whole genome shotgun (WGS) entry which is preliminary data.</text>
</comment>
<dbReference type="GeneID" id="77475452"/>
<feature type="transmembrane region" description="Helical" evidence="2">
    <location>
        <begin position="188"/>
        <end position="209"/>
    </location>
</feature>
<evidence type="ECO:0000256" key="2">
    <source>
        <dbReference type="SAM" id="Phobius"/>
    </source>
</evidence>
<dbReference type="RefSeq" id="WP_151458607.1">
    <property type="nucleotide sequence ID" value="NZ_WAAO01000001.1"/>
</dbReference>
<keyword evidence="2" id="KW-0472">Membrane</keyword>
<evidence type="ECO:0000256" key="1">
    <source>
        <dbReference type="SAM" id="MobiDB-lite"/>
    </source>
</evidence>
<keyword evidence="4" id="KW-1185">Reference proteome</keyword>
<dbReference type="EMBL" id="WAAO01000001">
    <property type="protein sequence ID" value="KAB1866848.1"/>
    <property type="molecule type" value="Genomic_DNA"/>
</dbReference>
<keyword evidence="2" id="KW-0812">Transmembrane</keyword>
<protein>
    <recommendedName>
        <fullName evidence="5">Copper resistance protein CopC</fullName>
    </recommendedName>
</protein>
<feature type="compositionally biased region" description="Basic residues" evidence="1">
    <location>
        <begin position="11"/>
        <end position="28"/>
    </location>
</feature>
<reference evidence="4" key="1">
    <citation type="submission" date="2019-09" db="EMBL/GenBank/DDBJ databases">
        <title>Whole genome sequencing of Microbacterium maritypicum.</title>
        <authorList>
            <person name="Lenchi N."/>
        </authorList>
    </citation>
    <scope>NUCLEOTIDE SEQUENCE [LARGE SCALE GENOMIC DNA]</scope>
    <source>
        <strain evidence="4">G1</strain>
    </source>
</reference>
<proteinExistence type="predicted"/>
<evidence type="ECO:0000313" key="3">
    <source>
        <dbReference type="EMBL" id="KAB1866848.1"/>
    </source>
</evidence>
<evidence type="ECO:0000313" key="4">
    <source>
        <dbReference type="Proteomes" id="UP000478836"/>
    </source>
</evidence>
<evidence type="ECO:0008006" key="5">
    <source>
        <dbReference type="Google" id="ProtNLM"/>
    </source>
</evidence>
<feature type="region of interest" description="Disordered" evidence="1">
    <location>
        <begin position="1"/>
        <end position="28"/>
    </location>
</feature>
<organism evidence="3 4">
    <name type="scientific">Microbacterium algeriense</name>
    <dbReference type="NCBI Taxonomy" id="2615184"/>
    <lineage>
        <taxon>Bacteria</taxon>
        <taxon>Bacillati</taxon>
        <taxon>Actinomycetota</taxon>
        <taxon>Actinomycetes</taxon>
        <taxon>Micrococcales</taxon>
        <taxon>Microbacteriaceae</taxon>
        <taxon>Microbacterium</taxon>
    </lineage>
</organism>
<accession>A0ABQ6V926</accession>
<dbReference type="Proteomes" id="UP000478836">
    <property type="component" value="Unassembled WGS sequence"/>
</dbReference>
<keyword evidence="2" id="KW-1133">Transmembrane helix</keyword>
<sequence>MNSTPSPRDVRRTHRVRSSSRQGRRRRTTVTQVVLLTSALLFTVTTATMLPPQAQAEPLPAPRASSTTGAVELALSRTRLAAGEEVTVMIAGLGGGAQAALAFHSDPVDMGTVVAASDGTATLTWRVPVDTSPGDHEIVLVPEEGTSTAVDISVVESLGSGDGATADPAAEGALLVASLATTGGVPDATGAALSSATALLLAGGALLTGRRMRRG</sequence>
<name>A0ABQ6V926_9MICO</name>
<gene>
    <name evidence="3" type="ORF">F6A08_03280</name>
</gene>